<dbReference type="InterPro" id="IPR002197">
    <property type="entry name" value="HTH_Fis"/>
</dbReference>
<dbReference type="AlphaFoldDB" id="E3DM83"/>
<dbReference type="PRINTS" id="PR01590">
    <property type="entry name" value="HTHFIS"/>
</dbReference>
<keyword evidence="2" id="KW-0067">ATP-binding</keyword>
<dbReference type="SMART" id="SM00382">
    <property type="entry name" value="AAA"/>
    <property type="match status" value="1"/>
</dbReference>
<evidence type="ECO:0000259" key="8">
    <source>
        <dbReference type="PROSITE" id="PS50112"/>
    </source>
</evidence>
<evidence type="ECO:0000256" key="6">
    <source>
        <dbReference type="SAM" id="Coils"/>
    </source>
</evidence>
<dbReference type="Gene3D" id="1.10.8.60">
    <property type="match status" value="1"/>
</dbReference>
<protein>
    <submittedName>
        <fullName evidence="9">PAS modulated sigma54 specific transcriptional regulator, Fis family</fullName>
    </submittedName>
</protein>
<accession>E3DM83</accession>
<keyword evidence="10" id="KW-1185">Reference proteome</keyword>
<dbReference type="PROSITE" id="PS00676">
    <property type="entry name" value="SIGMA54_INTERACT_2"/>
    <property type="match status" value="1"/>
</dbReference>
<evidence type="ECO:0000256" key="4">
    <source>
        <dbReference type="ARBA" id="ARBA00023125"/>
    </source>
</evidence>
<evidence type="ECO:0000313" key="10">
    <source>
        <dbReference type="Proteomes" id="UP000006866"/>
    </source>
</evidence>
<name>E3DM83_HALPG</name>
<evidence type="ECO:0000259" key="7">
    <source>
        <dbReference type="PROSITE" id="PS50045"/>
    </source>
</evidence>
<feature type="domain" description="PAS" evidence="8">
    <location>
        <begin position="12"/>
        <end position="75"/>
    </location>
</feature>
<dbReference type="Pfam" id="PF02954">
    <property type="entry name" value="HTH_8"/>
    <property type="match status" value="1"/>
</dbReference>
<dbReference type="GO" id="GO:0006355">
    <property type="term" value="P:regulation of DNA-templated transcription"/>
    <property type="evidence" value="ECO:0007669"/>
    <property type="project" value="InterPro"/>
</dbReference>
<evidence type="ECO:0000256" key="2">
    <source>
        <dbReference type="ARBA" id="ARBA00022840"/>
    </source>
</evidence>
<dbReference type="Gene3D" id="3.30.450.20">
    <property type="entry name" value="PAS domain"/>
    <property type="match status" value="2"/>
</dbReference>
<keyword evidence="1" id="KW-0547">Nucleotide-binding</keyword>
<dbReference type="SUPFAM" id="SSF55785">
    <property type="entry name" value="PYP-like sensor domain (PAS domain)"/>
    <property type="match status" value="2"/>
</dbReference>
<evidence type="ECO:0000256" key="1">
    <source>
        <dbReference type="ARBA" id="ARBA00022741"/>
    </source>
</evidence>
<dbReference type="PROSITE" id="PS50045">
    <property type="entry name" value="SIGMA54_INTERACT_4"/>
    <property type="match status" value="1"/>
</dbReference>
<dbReference type="PANTHER" id="PTHR32071:SF57">
    <property type="entry name" value="C4-DICARBOXYLATE TRANSPORT TRANSCRIPTIONAL REGULATORY PROTEIN DCTD"/>
    <property type="match status" value="1"/>
</dbReference>
<keyword evidence="3" id="KW-0805">Transcription regulation</keyword>
<dbReference type="InterPro" id="IPR000014">
    <property type="entry name" value="PAS"/>
</dbReference>
<dbReference type="SUPFAM" id="SSF46689">
    <property type="entry name" value="Homeodomain-like"/>
    <property type="match status" value="1"/>
</dbReference>
<dbReference type="InterPro" id="IPR003593">
    <property type="entry name" value="AAA+_ATPase"/>
</dbReference>
<dbReference type="InterPro" id="IPR002078">
    <property type="entry name" value="Sigma_54_int"/>
</dbReference>
<dbReference type="PROSITE" id="PS50112">
    <property type="entry name" value="PAS"/>
    <property type="match status" value="2"/>
</dbReference>
<feature type="coiled-coil region" evidence="6">
    <location>
        <begin position="237"/>
        <end position="264"/>
    </location>
</feature>
<dbReference type="SMART" id="SM00091">
    <property type="entry name" value="PAS"/>
    <property type="match status" value="2"/>
</dbReference>
<dbReference type="OrthoDB" id="9803970at2"/>
<dbReference type="Pfam" id="PF00989">
    <property type="entry name" value="PAS"/>
    <property type="match status" value="1"/>
</dbReference>
<proteinExistence type="predicted"/>
<dbReference type="PROSITE" id="PS00688">
    <property type="entry name" value="SIGMA54_INTERACT_3"/>
    <property type="match status" value="1"/>
</dbReference>
<dbReference type="EMBL" id="CP002175">
    <property type="protein sequence ID" value="ADO76276.1"/>
    <property type="molecule type" value="Genomic_DNA"/>
</dbReference>
<evidence type="ECO:0000256" key="5">
    <source>
        <dbReference type="ARBA" id="ARBA00023163"/>
    </source>
</evidence>
<feature type="domain" description="PAS" evidence="8">
    <location>
        <begin position="131"/>
        <end position="182"/>
    </location>
</feature>
<dbReference type="InterPro" id="IPR035965">
    <property type="entry name" value="PAS-like_dom_sf"/>
</dbReference>
<dbReference type="InterPro" id="IPR027417">
    <property type="entry name" value="P-loop_NTPase"/>
</dbReference>
<dbReference type="Pfam" id="PF13426">
    <property type="entry name" value="PAS_9"/>
    <property type="match status" value="1"/>
</dbReference>
<dbReference type="InterPro" id="IPR025944">
    <property type="entry name" value="Sigma_54_int_dom_CS"/>
</dbReference>
<dbReference type="InterPro" id="IPR025662">
    <property type="entry name" value="Sigma_54_int_dom_ATP-bd_1"/>
</dbReference>
<dbReference type="InterPro" id="IPR009057">
    <property type="entry name" value="Homeodomain-like_sf"/>
</dbReference>
<dbReference type="PANTHER" id="PTHR32071">
    <property type="entry name" value="TRANSCRIPTIONAL REGULATORY PROTEIN"/>
    <property type="match status" value="1"/>
</dbReference>
<dbReference type="Pfam" id="PF00158">
    <property type="entry name" value="Sigma54_activat"/>
    <property type="match status" value="1"/>
</dbReference>
<reference evidence="9 10" key="2">
    <citation type="journal article" date="2011" name="Stand. Genomic Sci.">
        <title>Complete genome sequence of the extremely halophilic Halanaerobium praevalens type strain (GSL).</title>
        <authorList>
            <person name="Ivanova N."/>
            <person name="Sikorski J."/>
            <person name="Chertkov O."/>
            <person name="Nolan M."/>
            <person name="Lucas S."/>
            <person name="Hammon N."/>
            <person name="Deshpande S."/>
            <person name="Cheng J.F."/>
            <person name="Tapia R."/>
            <person name="Han C."/>
            <person name="Goodwin L."/>
            <person name="Pitluck S."/>
            <person name="Huntemann M."/>
            <person name="Liolios K."/>
            <person name="Pagani I."/>
            <person name="Mavromatis K."/>
            <person name="Ovchinikova G."/>
            <person name="Pati A."/>
            <person name="Chen A."/>
            <person name="Palaniappan K."/>
            <person name="Land M."/>
            <person name="Hauser L."/>
            <person name="Brambilla E.M."/>
            <person name="Kannan K.P."/>
            <person name="Rohde M."/>
            <person name="Tindall B.J."/>
            <person name="Goker M."/>
            <person name="Detter J.C."/>
            <person name="Woyke T."/>
            <person name="Bristow J."/>
            <person name="Eisen J.A."/>
            <person name="Markowitz V."/>
            <person name="Hugenholtz P."/>
            <person name="Kyrpides N.C."/>
            <person name="Klenk H.P."/>
            <person name="Lapidus A."/>
        </authorList>
    </citation>
    <scope>NUCLEOTIDE SEQUENCE [LARGE SCALE GENOMIC DNA]</scope>
    <source>
        <strain evidence="10">ATCC 33744 / DSM 2228 / GSL</strain>
    </source>
</reference>
<dbReference type="CDD" id="cd00009">
    <property type="entry name" value="AAA"/>
    <property type="match status" value="1"/>
</dbReference>
<dbReference type="eggNOG" id="COG3829">
    <property type="taxonomic scope" value="Bacteria"/>
</dbReference>
<dbReference type="PROSITE" id="PS00675">
    <property type="entry name" value="SIGMA54_INTERACT_1"/>
    <property type="match status" value="1"/>
</dbReference>
<dbReference type="InterPro" id="IPR025943">
    <property type="entry name" value="Sigma_54_int_dom_ATP-bd_2"/>
</dbReference>
<dbReference type="KEGG" id="hpk:Hprae_0118"/>
<dbReference type="GO" id="GO:0043565">
    <property type="term" value="F:sequence-specific DNA binding"/>
    <property type="evidence" value="ECO:0007669"/>
    <property type="project" value="InterPro"/>
</dbReference>
<dbReference type="InterPro" id="IPR013767">
    <property type="entry name" value="PAS_fold"/>
</dbReference>
<dbReference type="STRING" id="572479.Hprae_0118"/>
<keyword evidence="6" id="KW-0175">Coiled coil</keyword>
<dbReference type="Pfam" id="PF25601">
    <property type="entry name" value="AAA_lid_14"/>
    <property type="match status" value="1"/>
</dbReference>
<dbReference type="FunFam" id="3.40.50.300:FF:000006">
    <property type="entry name" value="DNA-binding transcriptional regulator NtrC"/>
    <property type="match status" value="1"/>
</dbReference>
<dbReference type="InterPro" id="IPR058031">
    <property type="entry name" value="AAA_lid_NorR"/>
</dbReference>
<dbReference type="CDD" id="cd00130">
    <property type="entry name" value="PAS"/>
    <property type="match status" value="2"/>
</dbReference>
<dbReference type="GO" id="GO:0005524">
    <property type="term" value="F:ATP binding"/>
    <property type="evidence" value="ECO:0007669"/>
    <property type="project" value="UniProtKB-KW"/>
</dbReference>
<keyword evidence="4" id="KW-0238">DNA-binding</keyword>
<dbReference type="Gene3D" id="1.10.10.60">
    <property type="entry name" value="Homeodomain-like"/>
    <property type="match status" value="1"/>
</dbReference>
<evidence type="ECO:0000313" key="9">
    <source>
        <dbReference type="EMBL" id="ADO76276.1"/>
    </source>
</evidence>
<dbReference type="NCBIfam" id="TIGR00229">
    <property type="entry name" value="sensory_box"/>
    <property type="match status" value="2"/>
</dbReference>
<dbReference type="RefSeq" id="WP_014552311.1">
    <property type="nucleotide sequence ID" value="NC_017455.1"/>
</dbReference>
<evidence type="ECO:0000256" key="3">
    <source>
        <dbReference type="ARBA" id="ARBA00023015"/>
    </source>
</evidence>
<dbReference type="SUPFAM" id="SSF52540">
    <property type="entry name" value="P-loop containing nucleoside triphosphate hydrolases"/>
    <property type="match status" value="1"/>
</dbReference>
<sequence length="585" mass="66567">MNLNDFNSKKDVFEWLESIIDSIHNCIIAINKQGKIILVNKASEKLLGFSKKELLDTDIKSVVPESKLLEVLNKEIKLISQRLTLSINKKEIYTHRTPLIYKGEITGALAVFEELSDIDRIKNELTSTKNDLNVLNTILNEAYEAIVIVNKEGYITKFNKAYEEFLGLKEKDVIGKYVADIIENTRMHKIINTGKKEIGCIQKIEGNEMICSRIPIFENGEIIGGIGKVLFKDVKELKILTKRIKGLESKLNHYKNKVKKLEEAKYSFDNILTINKNMNYIKKIAKDASSSNSTVLIQGESGTGKELFAHAIHKSSHRKYGPLIRVNCAAIPKNLLESELFGYEEGSFTGASRGGKAGKFEIAQGGTIFLDEIGSMPKEMQAKLLRVLQEKEVQRIGSNHLIDLDVRVIAATNERIEEEVKNGDFRKDLFYRLNVIRLNIPPLRDRKDDIPLLAKSIISKLAKELDLKHKKLSDETIKKLKDYDWPGNVRELRNFMERCLNYNSGDTILPKHLPSIISDNINSRKERTIEFENNNLSEVVQQVEIDVIINALKKCNGNKTEAAKILGIHRTSLYKKIDKYNLNIN</sequence>
<dbReference type="PATRIC" id="fig|572479.3.peg.121"/>
<keyword evidence="5" id="KW-0804">Transcription</keyword>
<organism evidence="9 10">
    <name type="scientific">Halanaerobium praevalens (strain ATCC 33744 / DSM 2228 / GSL)</name>
    <dbReference type="NCBI Taxonomy" id="572479"/>
    <lineage>
        <taxon>Bacteria</taxon>
        <taxon>Bacillati</taxon>
        <taxon>Bacillota</taxon>
        <taxon>Clostridia</taxon>
        <taxon>Halanaerobiales</taxon>
        <taxon>Halanaerobiaceae</taxon>
        <taxon>Halanaerobium</taxon>
    </lineage>
</organism>
<dbReference type="HOGENOM" id="CLU_000445_8_1_9"/>
<dbReference type="Proteomes" id="UP000006866">
    <property type="component" value="Chromosome"/>
</dbReference>
<gene>
    <name evidence="9" type="ordered locus">Hprae_0118</name>
</gene>
<reference evidence="10" key="1">
    <citation type="submission" date="2010-10" db="EMBL/GenBank/DDBJ databases">
        <title>The complete genome of Halanaerobium praevalens DSM 2228.</title>
        <authorList>
            <consortium name="US DOE Joint Genome Institute (JGI-PGF)"/>
            <person name="Lucas S."/>
            <person name="Copeland A."/>
            <person name="Lapidus A."/>
            <person name="Glavina del Rio T."/>
            <person name="Dalin E."/>
            <person name="Tice H."/>
            <person name="Bruce D."/>
            <person name="Goodwin L."/>
            <person name="Pitluck S."/>
            <person name="Kyrpides N."/>
            <person name="Mavromatis K."/>
            <person name="Ivanova N."/>
            <person name="Ovchinnikova G."/>
            <person name="Chertkov O."/>
            <person name="Detter J.C."/>
            <person name="Han C."/>
            <person name="Larimer F."/>
            <person name="Land M."/>
            <person name="Hauser L."/>
            <person name="Markowitz V."/>
            <person name="Cheng J.-F."/>
            <person name="Hugenholtz P."/>
            <person name="Woyke T."/>
            <person name="Wu D."/>
            <person name="Tindall B."/>
            <person name="Pomrenke H.G."/>
            <person name="Brambilla E."/>
            <person name="Klenk H.-P."/>
            <person name="Eisen J.A."/>
        </authorList>
    </citation>
    <scope>NUCLEOTIDE SEQUENCE [LARGE SCALE GENOMIC DNA]</scope>
    <source>
        <strain evidence="10">ATCC 33744 / DSM 2228 / GSL</strain>
    </source>
</reference>
<feature type="domain" description="Sigma-54 factor interaction" evidence="7">
    <location>
        <begin position="271"/>
        <end position="501"/>
    </location>
</feature>
<dbReference type="Gene3D" id="3.40.50.300">
    <property type="entry name" value="P-loop containing nucleotide triphosphate hydrolases"/>
    <property type="match status" value="1"/>
</dbReference>